<comment type="caution">
    <text evidence="1">The sequence shown here is derived from an EMBL/GenBank/DDBJ whole genome shotgun (WGS) entry which is preliminary data.</text>
</comment>
<protein>
    <submittedName>
        <fullName evidence="1">Uncharacterized protein</fullName>
    </submittedName>
</protein>
<accession>A0A3N0BY89</accession>
<dbReference type="Proteomes" id="UP000274046">
    <property type="component" value="Unassembled WGS sequence"/>
</dbReference>
<dbReference type="RefSeq" id="WP_123205602.1">
    <property type="nucleotide sequence ID" value="NZ_RBEE01000012.1"/>
</dbReference>
<evidence type="ECO:0000313" key="1">
    <source>
        <dbReference type="EMBL" id="RNL54285.1"/>
    </source>
</evidence>
<sequence>MEHPAFNSLKMNGMPTLLKTLNNHVLIEFDKGNFDEWCIYVTKNGNKRYPPLDVEYFYRLQELSKIYSAQKIYNDFLKIYLFADKTIIPNVLKLIDLLSNEYGEHAEEMNIWFTVIYAGMVAEENKEHAVLKKRIKRLGMHQLLVENVSPDFAANFSKGKKWRDLDVIMKALGF</sequence>
<dbReference type="InterPro" id="IPR054273">
    <property type="entry name" value="DUF7004"/>
</dbReference>
<proteinExistence type="predicted"/>
<dbReference type="AlphaFoldDB" id="A0A3N0BY89"/>
<organism evidence="1 2">
    <name type="scientific">Pedobacter jejuensis</name>
    <dbReference type="NCBI Taxonomy" id="1268550"/>
    <lineage>
        <taxon>Bacteria</taxon>
        <taxon>Pseudomonadati</taxon>
        <taxon>Bacteroidota</taxon>
        <taxon>Sphingobacteriia</taxon>
        <taxon>Sphingobacteriales</taxon>
        <taxon>Sphingobacteriaceae</taxon>
        <taxon>Pedobacter</taxon>
    </lineage>
</organism>
<name>A0A3N0BY89_9SPHI</name>
<reference evidence="1 2" key="1">
    <citation type="submission" date="2018-10" db="EMBL/GenBank/DDBJ databases">
        <title>Genome sequencing of Pedobacter jejuensis TNB23.</title>
        <authorList>
            <person name="Cho Y.-J."/>
            <person name="Cho A."/>
            <person name="Kim O.-S."/>
        </authorList>
    </citation>
    <scope>NUCLEOTIDE SEQUENCE [LARGE SCALE GENOMIC DNA]</scope>
    <source>
        <strain evidence="1 2">TNB23</strain>
    </source>
</reference>
<gene>
    <name evidence="1" type="ORF">D7004_09360</name>
</gene>
<dbReference type="Pfam" id="PF22539">
    <property type="entry name" value="DUF7004"/>
    <property type="match status" value="1"/>
</dbReference>
<evidence type="ECO:0000313" key="2">
    <source>
        <dbReference type="Proteomes" id="UP000274046"/>
    </source>
</evidence>
<dbReference type="EMBL" id="RBEE01000012">
    <property type="protein sequence ID" value="RNL54285.1"/>
    <property type="molecule type" value="Genomic_DNA"/>
</dbReference>
<dbReference type="OrthoDB" id="6402658at2"/>
<keyword evidence="2" id="KW-1185">Reference proteome</keyword>